<dbReference type="Gene3D" id="3.40.50.720">
    <property type="entry name" value="NAD(P)-binding Rossmann-like Domain"/>
    <property type="match status" value="1"/>
</dbReference>
<evidence type="ECO:0000313" key="3">
    <source>
        <dbReference type="Proteomes" id="UP000811844"/>
    </source>
</evidence>
<feature type="domain" description="NAD-dependent epimerase/dehydratase" evidence="1">
    <location>
        <begin position="6"/>
        <end position="228"/>
    </location>
</feature>
<comment type="caution">
    <text evidence="2">The sequence shown here is derived from an EMBL/GenBank/DDBJ whole genome shotgun (WGS) entry which is preliminary data.</text>
</comment>
<name>A0ABS5I2D6_9GAMM</name>
<dbReference type="InterPro" id="IPR001509">
    <property type="entry name" value="Epimerase_deHydtase"/>
</dbReference>
<dbReference type="CDD" id="cd05232">
    <property type="entry name" value="UDP_G4E_4_SDR_e"/>
    <property type="match status" value="1"/>
</dbReference>
<dbReference type="Proteomes" id="UP000811844">
    <property type="component" value="Unassembled WGS sequence"/>
</dbReference>
<dbReference type="RefSeq" id="WP_153662732.1">
    <property type="nucleotide sequence ID" value="NZ_JAAIKR010000008.1"/>
</dbReference>
<dbReference type="PANTHER" id="PTHR43245:SF58">
    <property type="entry name" value="BLL5923 PROTEIN"/>
    <property type="match status" value="1"/>
</dbReference>
<gene>
    <name evidence="2" type="ORF">G3R48_09455</name>
</gene>
<accession>A0ABS5I2D6</accession>
<dbReference type="InterPro" id="IPR050177">
    <property type="entry name" value="Lipid_A_modif_metabolic_enz"/>
</dbReference>
<dbReference type="EMBL" id="JAAIKR010000008">
    <property type="protein sequence ID" value="MBR9728203.1"/>
    <property type="molecule type" value="Genomic_DNA"/>
</dbReference>
<evidence type="ECO:0000313" key="2">
    <source>
        <dbReference type="EMBL" id="MBR9728203.1"/>
    </source>
</evidence>
<organism evidence="2 3">
    <name type="scientific">Shewanella intestini</name>
    <dbReference type="NCBI Taxonomy" id="2017544"/>
    <lineage>
        <taxon>Bacteria</taxon>
        <taxon>Pseudomonadati</taxon>
        <taxon>Pseudomonadota</taxon>
        <taxon>Gammaproteobacteria</taxon>
        <taxon>Alteromonadales</taxon>
        <taxon>Shewanellaceae</taxon>
        <taxon>Shewanella</taxon>
    </lineage>
</organism>
<dbReference type="PANTHER" id="PTHR43245">
    <property type="entry name" value="BIFUNCTIONAL POLYMYXIN RESISTANCE PROTEIN ARNA"/>
    <property type="match status" value="1"/>
</dbReference>
<reference evidence="2 3" key="1">
    <citation type="submission" date="2020-02" db="EMBL/GenBank/DDBJ databases">
        <title>Shewanella WXL01 sp. nov., a marine bacterium isolated from green algae in Luhuitou Fringing Reef (Northern South China Sea).</title>
        <authorList>
            <person name="Wang X."/>
        </authorList>
    </citation>
    <scope>NUCLEOTIDE SEQUENCE [LARGE SCALE GENOMIC DNA]</scope>
    <source>
        <strain evidence="2 3">MCCC 1A01895</strain>
    </source>
</reference>
<protein>
    <submittedName>
        <fullName evidence="2">SDR family oxidoreductase</fullName>
    </submittedName>
</protein>
<dbReference type="InterPro" id="IPR036291">
    <property type="entry name" value="NAD(P)-bd_dom_sf"/>
</dbReference>
<sequence>MSKNLLVTGGTGFVGGNLIPKLNKYHVSALSSKELLSDKNVKCFDFRVSPDSDFSEALDDVDVIIHLAARVHLMSDSANNPLQEYRNVNTFGTLNLARQAALSGVKRFVFVSSIKVNGEDTTSKKAFKSDDEPSPEDDYGVSKAEAEVGLFKLAKETGMEVVVIRPALVYGPGVKANFASLMNLVAKGIPLPFGRIKDNRRSLVSVTNLIDLIITCIDHPKAAGEIFLVSDDRDVSTFDMVAIMAKALGKPSRQLPVPRKCFELAGTIFGKQDIVNRLLGSMAVDITHTKQTLDWVPPQTLEQGFNEAAQVVLDYKKSTH</sequence>
<dbReference type="SUPFAM" id="SSF51735">
    <property type="entry name" value="NAD(P)-binding Rossmann-fold domains"/>
    <property type="match status" value="1"/>
</dbReference>
<proteinExistence type="predicted"/>
<dbReference type="Pfam" id="PF01370">
    <property type="entry name" value="Epimerase"/>
    <property type="match status" value="1"/>
</dbReference>
<keyword evidence="3" id="KW-1185">Reference proteome</keyword>
<evidence type="ECO:0000259" key="1">
    <source>
        <dbReference type="Pfam" id="PF01370"/>
    </source>
</evidence>